<evidence type="ECO:0000256" key="4">
    <source>
        <dbReference type="ARBA" id="ARBA00022679"/>
    </source>
</evidence>
<feature type="transmembrane region" description="Helical" evidence="8">
    <location>
        <begin position="58"/>
        <end position="78"/>
    </location>
</feature>
<dbReference type="EC" id="2.5.1.74" evidence="8 9"/>
<evidence type="ECO:0000256" key="3">
    <source>
        <dbReference type="ARBA" id="ARBA00022475"/>
    </source>
</evidence>
<accession>A0A6H9WNL5</accession>
<comment type="caution">
    <text evidence="10">The sequence shown here is derived from an EMBL/GenBank/DDBJ whole genome shotgun (WGS) entry which is preliminary data.</text>
</comment>
<comment type="similarity">
    <text evidence="8">Belongs to the MenA family. Type 1 subfamily.</text>
</comment>
<dbReference type="GO" id="GO:0046428">
    <property type="term" value="F:1,4-dihydroxy-2-naphthoate polyprenyltransferase activity"/>
    <property type="evidence" value="ECO:0007669"/>
    <property type="project" value="UniProtKB-UniRule"/>
</dbReference>
<protein>
    <recommendedName>
        <fullName evidence="8 9">1,4-dihydroxy-2-naphthoate octaprenyltransferase</fullName>
        <shortName evidence="8">DHNA-octaprenyltransferase</shortName>
        <ecNumber evidence="8 9">2.5.1.74</ecNumber>
    </recommendedName>
</protein>
<dbReference type="UniPathway" id="UPA00079">
    <property type="reaction ID" value="UER00168"/>
</dbReference>
<keyword evidence="4 8" id="KW-0808">Transferase</keyword>
<dbReference type="Proteomes" id="UP000431744">
    <property type="component" value="Unassembled WGS sequence"/>
</dbReference>
<dbReference type="InterPro" id="IPR000537">
    <property type="entry name" value="UbiA_prenyltransferase"/>
</dbReference>
<dbReference type="GO" id="GO:0005886">
    <property type="term" value="C:plasma membrane"/>
    <property type="evidence" value="ECO:0007669"/>
    <property type="project" value="UniProtKB-SubCell"/>
</dbReference>
<gene>
    <name evidence="8" type="primary">menA</name>
    <name evidence="10" type="ORF">F8O04_01210</name>
</gene>
<keyword evidence="2 8" id="KW-0474">Menaquinone biosynthesis</keyword>
<dbReference type="InterPro" id="IPR044878">
    <property type="entry name" value="UbiA_sf"/>
</dbReference>
<dbReference type="PANTHER" id="PTHR13929:SF0">
    <property type="entry name" value="UBIA PRENYLTRANSFERASE DOMAIN-CONTAINING PROTEIN 1"/>
    <property type="match status" value="1"/>
</dbReference>
<evidence type="ECO:0000256" key="2">
    <source>
        <dbReference type="ARBA" id="ARBA00022428"/>
    </source>
</evidence>
<sequence length="320" mass="33897">MERGNPTQRPGKRARGTGAGLGAWIGGARLRTLPLAISPVILGTAGAQTVSAEGEYHWVRALVCLVVAVFLQIGVNYANDYSDGIRGTDDHRVGPARLTASGRATPTTVRNVAFACFGIAALGGLFLAWRTEQWWLIAIGAAAILAAWFYTGGKRPYGYYGLGEVFVFVFFGLVATAGTMYVQVLQVTNDGWLLAAAAGSFACAVLMVNNLRDIQQDRAAGKRTLAVLIGHVASRWVFGVLALAPYVVTVLFMLLYPNALYSFFSLMLIGPAVLITATAVRAKELVLALLLTSLGSLAYAVLLGLAVAFGPYLGVAESAY</sequence>
<dbReference type="InterPro" id="IPR026046">
    <property type="entry name" value="UBIAD1"/>
</dbReference>
<feature type="transmembrane region" description="Helical" evidence="8">
    <location>
        <begin position="232"/>
        <end position="254"/>
    </location>
</feature>
<dbReference type="GO" id="GO:0042371">
    <property type="term" value="P:vitamin K biosynthetic process"/>
    <property type="evidence" value="ECO:0007669"/>
    <property type="project" value="TreeGrafter"/>
</dbReference>
<feature type="transmembrane region" description="Helical" evidence="8">
    <location>
        <begin position="135"/>
        <end position="153"/>
    </location>
</feature>
<feature type="transmembrane region" description="Helical" evidence="8">
    <location>
        <begin position="112"/>
        <end position="129"/>
    </location>
</feature>
<dbReference type="OrthoDB" id="9767568at2"/>
<dbReference type="NCBIfam" id="TIGR00751">
    <property type="entry name" value="menA"/>
    <property type="match status" value="1"/>
</dbReference>
<evidence type="ECO:0000256" key="8">
    <source>
        <dbReference type="HAMAP-Rule" id="MF_01937"/>
    </source>
</evidence>
<dbReference type="HAMAP" id="MF_01937">
    <property type="entry name" value="MenA_1"/>
    <property type="match status" value="1"/>
</dbReference>
<dbReference type="Gene3D" id="1.10.357.140">
    <property type="entry name" value="UbiA prenyltransferase"/>
    <property type="match status" value="1"/>
</dbReference>
<comment type="subcellular location">
    <subcellularLocation>
        <location evidence="8">Cell membrane</location>
        <topology evidence="8">Multi-pass membrane protein</topology>
    </subcellularLocation>
    <subcellularLocation>
        <location evidence="1">Membrane</location>
        <topology evidence="1">Multi-pass membrane protein</topology>
    </subcellularLocation>
</comment>
<evidence type="ECO:0000256" key="9">
    <source>
        <dbReference type="NCBIfam" id="TIGR00751"/>
    </source>
</evidence>
<dbReference type="EMBL" id="WBJY01000001">
    <property type="protein sequence ID" value="KAB1650446.1"/>
    <property type="molecule type" value="Genomic_DNA"/>
</dbReference>
<dbReference type="NCBIfam" id="NF004751">
    <property type="entry name" value="PRK06080.1-3"/>
    <property type="match status" value="1"/>
</dbReference>
<evidence type="ECO:0000256" key="6">
    <source>
        <dbReference type="ARBA" id="ARBA00022989"/>
    </source>
</evidence>
<evidence type="ECO:0000256" key="7">
    <source>
        <dbReference type="ARBA" id="ARBA00023136"/>
    </source>
</evidence>
<feature type="transmembrane region" description="Helical" evidence="8">
    <location>
        <begin position="287"/>
        <end position="313"/>
    </location>
</feature>
<feature type="transmembrane region" description="Helical" evidence="8">
    <location>
        <begin position="260"/>
        <end position="280"/>
    </location>
</feature>
<proteinExistence type="inferred from homology"/>
<dbReference type="InterPro" id="IPR004657">
    <property type="entry name" value="MenA"/>
</dbReference>
<organism evidence="10 11">
    <name type="scientific">Pseudoclavibacter endophyticus</name>
    <dbReference type="NCBI Taxonomy" id="1778590"/>
    <lineage>
        <taxon>Bacteria</taxon>
        <taxon>Bacillati</taxon>
        <taxon>Actinomycetota</taxon>
        <taxon>Actinomycetes</taxon>
        <taxon>Micrococcales</taxon>
        <taxon>Microbacteriaceae</taxon>
        <taxon>Pseudoclavibacter</taxon>
    </lineage>
</organism>
<dbReference type="PANTHER" id="PTHR13929">
    <property type="entry name" value="1,4-DIHYDROXY-2-NAPHTHOATE OCTAPRENYLTRANSFERASE"/>
    <property type="match status" value="1"/>
</dbReference>
<evidence type="ECO:0000313" key="11">
    <source>
        <dbReference type="Proteomes" id="UP000431744"/>
    </source>
</evidence>
<comment type="function">
    <text evidence="8">Conversion of 1,4-dihydroxy-2-naphthoate (DHNA) to demethylmenaquinone (DMK).</text>
</comment>
<keyword evidence="5 8" id="KW-0812">Transmembrane</keyword>
<reference evidence="10 11" key="1">
    <citation type="submission" date="2019-09" db="EMBL/GenBank/DDBJ databases">
        <title>Phylogeny of genus Pseudoclavibacter and closely related genus.</title>
        <authorList>
            <person name="Li Y."/>
        </authorList>
    </citation>
    <scope>NUCLEOTIDE SEQUENCE [LARGE SCALE GENOMIC DNA]</scope>
    <source>
        <strain evidence="10 11">EGI 60007</strain>
    </source>
</reference>
<feature type="transmembrane region" description="Helical" evidence="8">
    <location>
        <begin position="165"/>
        <end position="185"/>
    </location>
</feature>
<keyword evidence="6 8" id="KW-1133">Transmembrane helix</keyword>
<keyword evidence="3 8" id="KW-1003">Cell membrane</keyword>
<dbReference type="PIRSF" id="PIRSF005355">
    <property type="entry name" value="UBIAD1"/>
    <property type="match status" value="1"/>
</dbReference>
<evidence type="ECO:0000256" key="1">
    <source>
        <dbReference type="ARBA" id="ARBA00004141"/>
    </source>
</evidence>
<keyword evidence="7 8" id="KW-0472">Membrane</keyword>
<dbReference type="RefSeq" id="WP_158029032.1">
    <property type="nucleotide sequence ID" value="NZ_BMHG01000001.1"/>
</dbReference>
<dbReference type="AlphaFoldDB" id="A0A6H9WNL5"/>
<dbReference type="GO" id="GO:0009234">
    <property type="term" value="P:menaquinone biosynthetic process"/>
    <property type="evidence" value="ECO:0007669"/>
    <property type="project" value="UniProtKB-UniRule"/>
</dbReference>
<evidence type="ECO:0000313" key="10">
    <source>
        <dbReference type="EMBL" id="KAB1650446.1"/>
    </source>
</evidence>
<keyword evidence="11" id="KW-1185">Reference proteome</keyword>
<comment type="pathway">
    <text evidence="8">Quinol/quinone metabolism; menaquinone biosynthesis; menaquinol from 1,4-dihydroxy-2-naphthoate: step 1/2.</text>
</comment>
<dbReference type="Pfam" id="PF01040">
    <property type="entry name" value="UbiA"/>
    <property type="match status" value="1"/>
</dbReference>
<name>A0A6H9WNL5_9MICO</name>
<feature type="transmembrane region" description="Helical" evidence="8">
    <location>
        <begin position="191"/>
        <end position="211"/>
    </location>
</feature>
<evidence type="ECO:0000256" key="5">
    <source>
        <dbReference type="ARBA" id="ARBA00022692"/>
    </source>
</evidence>
<dbReference type="CDD" id="cd13962">
    <property type="entry name" value="PT_UbiA_UBIAD1"/>
    <property type="match status" value="1"/>
</dbReference>
<comment type="catalytic activity">
    <reaction evidence="8">
        <text>an all-trans-polyprenyl diphosphate + 1,4-dihydroxy-2-naphthoate + H(+) = a 2-demethylmenaquinol + CO2 + diphosphate</text>
        <dbReference type="Rhea" id="RHEA:26478"/>
        <dbReference type="Rhea" id="RHEA-COMP:9563"/>
        <dbReference type="Rhea" id="RHEA-COMP:9564"/>
        <dbReference type="ChEBI" id="CHEBI:11173"/>
        <dbReference type="ChEBI" id="CHEBI:15378"/>
        <dbReference type="ChEBI" id="CHEBI:16526"/>
        <dbReference type="ChEBI" id="CHEBI:33019"/>
        <dbReference type="ChEBI" id="CHEBI:55437"/>
        <dbReference type="ChEBI" id="CHEBI:58914"/>
        <dbReference type="EC" id="2.5.1.74"/>
    </reaction>
</comment>